<dbReference type="Proteomes" id="UP000464452">
    <property type="component" value="Chromosome"/>
</dbReference>
<evidence type="ECO:0000313" key="1">
    <source>
        <dbReference type="EMBL" id="QIB27928.1"/>
    </source>
</evidence>
<accession>A0A6P1YGU5</accession>
<dbReference type="AlphaFoldDB" id="A0A6P1YGU5"/>
<gene>
    <name evidence="1" type="ORF">G3A45_12005</name>
</gene>
<name>A0A6P1YGU5_9FIRM</name>
<reference evidence="1 2" key="1">
    <citation type="submission" date="2020-02" db="EMBL/GenBank/DDBJ databases">
        <title>Thermophilic hydrogen producing bacteria, Caloranaerobacter azorensis.</title>
        <authorList>
            <person name="Baek K."/>
        </authorList>
    </citation>
    <scope>NUCLEOTIDE SEQUENCE [LARGE SCALE GENOMIC DNA]</scope>
    <source>
        <strain evidence="1 2">T3-1</strain>
    </source>
</reference>
<dbReference type="EMBL" id="CP048617">
    <property type="protein sequence ID" value="QIB27928.1"/>
    <property type="molecule type" value="Genomic_DNA"/>
</dbReference>
<dbReference type="KEGG" id="cazo:G3A45_12005"/>
<organism evidence="1 2">
    <name type="scientific">Caloranaerobacter azorensis</name>
    <dbReference type="NCBI Taxonomy" id="116090"/>
    <lineage>
        <taxon>Bacteria</taxon>
        <taxon>Bacillati</taxon>
        <taxon>Bacillota</taxon>
        <taxon>Tissierellia</taxon>
        <taxon>Tissierellales</taxon>
        <taxon>Thermohalobacteraceae</taxon>
        <taxon>Caloranaerobacter</taxon>
    </lineage>
</organism>
<evidence type="ECO:0000313" key="2">
    <source>
        <dbReference type="Proteomes" id="UP000464452"/>
    </source>
</evidence>
<dbReference type="RefSeq" id="WP_163235793.1">
    <property type="nucleotide sequence ID" value="NZ_CP048617.1"/>
</dbReference>
<proteinExistence type="predicted"/>
<protein>
    <submittedName>
        <fullName evidence="1">Uncharacterized protein</fullName>
    </submittedName>
</protein>
<sequence>MIKIGYEREVKNIKDLPKEVLEVVRGIVATLDTYYGENRDLDSEDGGYVLIIQSEEDIEKLEEFDIYIDEEIYPEYVDRIKVEEGEDWINALILCNNEFGISLIIPISIAPEILLDEISEDA</sequence>